<feature type="region of interest" description="Disordered" evidence="2">
    <location>
        <begin position="84"/>
        <end position="105"/>
    </location>
</feature>
<accession>A0A315UY53</accession>
<feature type="compositionally biased region" description="Low complexity" evidence="2">
    <location>
        <begin position="1025"/>
        <end position="1036"/>
    </location>
</feature>
<feature type="compositionally biased region" description="Polar residues" evidence="2">
    <location>
        <begin position="84"/>
        <end position="100"/>
    </location>
</feature>
<dbReference type="GO" id="GO:0031267">
    <property type="term" value="F:small GTPase binding"/>
    <property type="evidence" value="ECO:0007669"/>
    <property type="project" value="TreeGrafter"/>
</dbReference>
<feature type="non-terminal residue" evidence="5">
    <location>
        <position position="1329"/>
    </location>
</feature>
<feature type="region of interest" description="Disordered" evidence="2">
    <location>
        <begin position="1298"/>
        <end position="1329"/>
    </location>
</feature>
<sequence>SSQLSSSLSTSDHVKDNIDFGPDYYSQICVEPLDGEGKRPVSLVSTLSSSSSADSQSLFGSTAALPSSVTTPLSSEEYIDLELSPTQGTNGQAGSQSPHLKSSGGGWRRHLEACVINNQRNNNASASRLARGKFLHMTASPVVTDTMAPNPKLTYVDRVVMEIIETERMYVTDLSSIVEDYLAHIIDLSNLPIGHEQVMALFGNIEDIYEFNSELLQCLDMCENDPVAIAHCFVNKSEYFEIYTKYCNNYPNSVATLTECMRNKTLAKFFRDRQAALKRSLPLGSYLLKPVQRILKYHLLLQEIAKHYDPDEEGYGIIKEAIDTMTRVAWYINDMKRKHEHAVRVQEIQSLLINWKGADLTTCGELVLEGTFPVLRAKNTRTLFLFEKMLLITKKRGEHYVYKIHILCSTLMLLDSAKDPLLFSVIHFKRPKQPHTVQAKSVEEKRLWAHHIKRLILENHNTILPQKAKDATVDNYNYSGKCQRSPERMMKAECFQSDNFHLRVRNGRRRSEPVKEIIKSTNDSEGTLVGDRSSLQPAASVSTLTSCLGEPRGERPCVEDLSNSLEQLNAADSGSSPREREVGLEQEKAIEEEEEGESCKDDVLMEDDQVADFASSVLAAISCWHYRARALLSTHFTTDDQNEDTDELKAALMEEAETCTGEENTDNVKQTLSAQELCHLDRVPQAEPINQLEVENSHCHDSTIFSSEQHTETPESLDTSRETAGEEEGESDSSGLQVEEMSVLLNGDLSEEEEEVLSDNKSSLPSSVLDELTAEQLISSLSRRSSLVSENLSLDKDPFQSLSAHMDVEKQMEKMSDSSSPEPQTSSKADLLGPEPELSEGERRSTLSKKDQLLIHKIRQYYEHAEHQDANFSLKRRESLSFIPAGLVRQLSRQLNDVPKEKAGPAYRKGLCRNRPTSWSVFDLPGLEKGRMSEPRSSVEVKIRSNSTIEAFTAEEEFRPSSEMLKVWEVMETEEKIQEVKREAEEKVDSQRVEISLDTMEVKNSNQPPVIEEEPEMCSAADTCSVSSPTASSSTAEQGSAQLSEPCSSPAFQENDNFHPSHLPKSISFQTTIDGDQILHDMGKMRNKVFQLARQYSQRIKNNRPAGWQRSRQAAHQEALRSAAAVHQEKLRKNGKPNLRLPMNVCEQEVIPEVCSPNSDQALSSPASSQGTAPHSPQSETFHWPHVQELRSKYTDTSHFLRAHCVCREPDGVKESRASHKYRSSSDLHAAPTDCCKKCLQVEDWPQQKKGSLLCRWSSLDHMLGSVPLHEVQNLQERSRTRSPCRRIQDEDGLFQEVRNSTKSLSSGKSSESHLVRSLREKFQSLSTS</sequence>
<dbReference type="Gene3D" id="2.30.29.30">
    <property type="entry name" value="Pleckstrin-homology domain (PH domain)/Phosphotyrosine-binding domain (PTB)"/>
    <property type="match status" value="1"/>
</dbReference>
<feature type="region of interest" description="Disordered" evidence="2">
    <location>
        <begin position="1015"/>
        <end position="1066"/>
    </location>
</feature>
<dbReference type="SUPFAM" id="SSF50729">
    <property type="entry name" value="PH domain-like"/>
    <property type="match status" value="1"/>
</dbReference>
<dbReference type="EMBL" id="NHOQ01002481">
    <property type="protein sequence ID" value="PWA16395.1"/>
    <property type="molecule type" value="Genomic_DNA"/>
</dbReference>
<dbReference type="PROSITE" id="PS50003">
    <property type="entry name" value="PH_DOMAIN"/>
    <property type="match status" value="1"/>
</dbReference>
<dbReference type="InterPro" id="IPR000219">
    <property type="entry name" value="DH_dom"/>
</dbReference>
<feature type="compositionally biased region" description="Low complexity" evidence="2">
    <location>
        <begin position="1"/>
        <end position="11"/>
    </location>
</feature>
<keyword evidence="6" id="KW-1185">Reference proteome</keyword>
<feature type="region of interest" description="Disordered" evidence="2">
    <location>
        <begin position="809"/>
        <end position="847"/>
    </location>
</feature>
<feature type="compositionally biased region" description="Low complexity" evidence="2">
    <location>
        <begin position="1301"/>
        <end position="1310"/>
    </location>
</feature>
<evidence type="ECO:0000256" key="2">
    <source>
        <dbReference type="SAM" id="MobiDB-lite"/>
    </source>
</evidence>
<feature type="compositionally biased region" description="Basic and acidic residues" evidence="2">
    <location>
        <begin position="577"/>
        <end position="589"/>
    </location>
</feature>
<feature type="domain" description="DH" evidence="4">
    <location>
        <begin position="155"/>
        <end position="335"/>
    </location>
</feature>
<evidence type="ECO:0000313" key="6">
    <source>
        <dbReference type="Proteomes" id="UP000250572"/>
    </source>
</evidence>
<reference evidence="5 6" key="1">
    <citation type="journal article" date="2018" name="G3 (Bethesda)">
        <title>A High-Quality Reference Genome for the Invasive Mosquitofish Gambusia affinis Using a Chicago Library.</title>
        <authorList>
            <person name="Hoffberg S.L."/>
            <person name="Troendle N.J."/>
            <person name="Glenn T.C."/>
            <person name="Mahmud O."/>
            <person name="Louha S."/>
            <person name="Chalopin D."/>
            <person name="Bennetzen J.L."/>
            <person name="Mauricio R."/>
        </authorList>
    </citation>
    <scope>NUCLEOTIDE SEQUENCE [LARGE SCALE GENOMIC DNA]</scope>
    <source>
        <strain evidence="5">NE01/NJP1002.9</strain>
        <tissue evidence="5">Muscle</tissue>
    </source>
</reference>
<dbReference type="InterPro" id="IPR043324">
    <property type="entry name" value="PH_PLEKHG1_G2_G3"/>
</dbReference>
<evidence type="ECO:0008006" key="7">
    <source>
        <dbReference type="Google" id="ProtNLM"/>
    </source>
</evidence>
<dbReference type="CDD" id="cd00160">
    <property type="entry name" value="RhoGEF"/>
    <property type="match status" value="1"/>
</dbReference>
<feature type="domain" description="PH" evidence="3">
    <location>
        <begin position="359"/>
        <end position="457"/>
    </location>
</feature>
<evidence type="ECO:0000259" key="3">
    <source>
        <dbReference type="PROSITE" id="PS50003"/>
    </source>
</evidence>
<dbReference type="GO" id="GO:0005829">
    <property type="term" value="C:cytosol"/>
    <property type="evidence" value="ECO:0007669"/>
    <property type="project" value="UniProtKB-ARBA"/>
</dbReference>
<name>A0A315UY53_GAMAF</name>
<dbReference type="Gene3D" id="1.20.900.10">
    <property type="entry name" value="Dbl homology (DH) domain"/>
    <property type="match status" value="1"/>
</dbReference>
<feature type="region of interest" description="Disordered" evidence="2">
    <location>
        <begin position="568"/>
        <end position="595"/>
    </location>
</feature>
<feature type="region of interest" description="Disordered" evidence="2">
    <location>
        <begin position="1157"/>
        <end position="1180"/>
    </location>
</feature>
<dbReference type="InterPro" id="IPR035899">
    <property type="entry name" value="DBL_dom_sf"/>
</dbReference>
<dbReference type="PANTHER" id="PTHR45924:SF4">
    <property type="entry name" value="PLECKSTRIN HOMOLOGY DOMAIN-CONTAINING FAMILY G MEMBER 3"/>
    <property type="match status" value="1"/>
</dbReference>
<proteinExistence type="predicted"/>
<keyword evidence="1" id="KW-0597">Phosphoprotein</keyword>
<dbReference type="InterPro" id="IPR011993">
    <property type="entry name" value="PH-like_dom_sf"/>
</dbReference>
<protein>
    <recommendedName>
        <fullName evidence="7">DH domain-containing protein</fullName>
    </recommendedName>
</protein>
<feature type="region of interest" description="Disordered" evidence="2">
    <location>
        <begin position="705"/>
        <end position="738"/>
    </location>
</feature>
<dbReference type="Pfam" id="PF00621">
    <property type="entry name" value="RhoGEF"/>
    <property type="match status" value="1"/>
</dbReference>
<dbReference type="InterPro" id="IPR001849">
    <property type="entry name" value="PH_domain"/>
</dbReference>
<dbReference type="GO" id="GO:2000114">
    <property type="term" value="P:regulation of establishment of cell polarity"/>
    <property type="evidence" value="ECO:0007669"/>
    <property type="project" value="TreeGrafter"/>
</dbReference>
<feature type="compositionally biased region" description="Low complexity" evidence="2">
    <location>
        <begin position="817"/>
        <end position="836"/>
    </location>
</feature>
<evidence type="ECO:0000259" key="4">
    <source>
        <dbReference type="PROSITE" id="PS50010"/>
    </source>
</evidence>
<evidence type="ECO:0000256" key="1">
    <source>
        <dbReference type="ARBA" id="ARBA00022553"/>
    </source>
</evidence>
<feature type="compositionally biased region" description="Basic and acidic residues" evidence="2">
    <location>
        <begin position="709"/>
        <end position="724"/>
    </location>
</feature>
<dbReference type="STRING" id="33528.ENSGAFP00000026025"/>
<comment type="caution">
    <text evidence="5">The sequence shown here is derived from an EMBL/GenBank/DDBJ whole genome shotgun (WGS) entry which is preliminary data.</text>
</comment>
<dbReference type="SMART" id="SM00233">
    <property type="entry name" value="PH"/>
    <property type="match status" value="1"/>
</dbReference>
<dbReference type="InterPro" id="IPR055251">
    <property type="entry name" value="SOS1_NGEF_PH"/>
</dbReference>
<dbReference type="PROSITE" id="PS50010">
    <property type="entry name" value="DH_2"/>
    <property type="match status" value="1"/>
</dbReference>
<dbReference type="Proteomes" id="UP000250572">
    <property type="component" value="Unassembled WGS sequence"/>
</dbReference>
<feature type="compositionally biased region" description="Basic and acidic residues" evidence="2">
    <location>
        <begin position="1311"/>
        <end position="1323"/>
    </location>
</feature>
<dbReference type="CDD" id="cd13243">
    <property type="entry name" value="PH_PLEKHG1_G2_G3"/>
    <property type="match status" value="1"/>
</dbReference>
<dbReference type="Pfam" id="PF22697">
    <property type="entry name" value="SOS1_NGEF_PH"/>
    <property type="match status" value="1"/>
</dbReference>
<dbReference type="SMART" id="SM00325">
    <property type="entry name" value="RhoGEF"/>
    <property type="match status" value="1"/>
</dbReference>
<dbReference type="GO" id="GO:0005085">
    <property type="term" value="F:guanyl-nucleotide exchange factor activity"/>
    <property type="evidence" value="ECO:0007669"/>
    <property type="project" value="InterPro"/>
</dbReference>
<feature type="compositionally biased region" description="Polar residues" evidence="2">
    <location>
        <begin position="1037"/>
        <end position="1055"/>
    </location>
</feature>
<gene>
    <name evidence="5" type="ORF">CCH79_00004593</name>
</gene>
<dbReference type="FunFam" id="1.20.900.10:FF:000019">
    <property type="entry name" value="Pleckstrin homology domain-containing family G member 1"/>
    <property type="match status" value="1"/>
</dbReference>
<dbReference type="SUPFAM" id="SSF48065">
    <property type="entry name" value="DBL homology domain (DH-domain)"/>
    <property type="match status" value="1"/>
</dbReference>
<feature type="non-terminal residue" evidence="5">
    <location>
        <position position="1"/>
    </location>
</feature>
<organism evidence="5 6">
    <name type="scientific">Gambusia affinis</name>
    <name type="common">Western mosquitofish</name>
    <name type="synonym">Heterandria affinis</name>
    <dbReference type="NCBI Taxonomy" id="33528"/>
    <lineage>
        <taxon>Eukaryota</taxon>
        <taxon>Metazoa</taxon>
        <taxon>Chordata</taxon>
        <taxon>Craniata</taxon>
        <taxon>Vertebrata</taxon>
        <taxon>Euteleostomi</taxon>
        <taxon>Actinopterygii</taxon>
        <taxon>Neopterygii</taxon>
        <taxon>Teleostei</taxon>
        <taxon>Neoteleostei</taxon>
        <taxon>Acanthomorphata</taxon>
        <taxon>Ovalentaria</taxon>
        <taxon>Atherinomorphae</taxon>
        <taxon>Cyprinodontiformes</taxon>
        <taxon>Poeciliidae</taxon>
        <taxon>Poeciliinae</taxon>
        <taxon>Gambusia</taxon>
    </lineage>
</organism>
<evidence type="ECO:0000313" key="5">
    <source>
        <dbReference type="EMBL" id="PWA16395.1"/>
    </source>
</evidence>
<feature type="region of interest" description="Disordered" evidence="2">
    <location>
        <begin position="1"/>
        <end position="20"/>
    </location>
</feature>
<dbReference type="PANTHER" id="PTHR45924">
    <property type="entry name" value="FI17866P1"/>
    <property type="match status" value="1"/>
</dbReference>